<evidence type="ECO:0000256" key="1">
    <source>
        <dbReference type="SAM" id="MobiDB-lite"/>
    </source>
</evidence>
<dbReference type="Proteomes" id="UP001335648">
    <property type="component" value="Unassembled WGS sequence"/>
</dbReference>
<accession>A0AAN8GWQ5</accession>
<reference evidence="2 3" key="1">
    <citation type="journal article" date="2023" name="Mol. Biol. Evol.">
        <title>Genomics of Secondarily Temperate Adaptation in the Only Non-Antarctic Icefish.</title>
        <authorList>
            <person name="Rivera-Colon A.G."/>
            <person name="Rayamajhi N."/>
            <person name="Minhas B.F."/>
            <person name="Madrigal G."/>
            <person name="Bilyk K.T."/>
            <person name="Yoon V."/>
            <person name="Hune M."/>
            <person name="Gregory S."/>
            <person name="Cheng C.H.C."/>
            <person name="Catchen J.M."/>
        </authorList>
    </citation>
    <scope>NUCLEOTIDE SEQUENCE [LARGE SCALE GENOMIC DNA]</scope>
    <source>
        <strain evidence="2">JC2023a</strain>
    </source>
</reference>
<organism evidence="2 3">
    <name type="scientific">Champsocephalus esox</name>
    <name type="common">pike icefish</name>
    <dbReference type="NCBI Taxonomy" id="159716"/>
    <lineage>
        <taxon>Eukaryota</taxon>
        <taxon>Metazoa</taxon>
        <taxon>Chordata</taxon>
        <taxon>Craniata</taxon>
        <taxon>Vertebrata</taxon>
        <taxon>Euteleostomi</taxon>
        <taxon>Actinopterygii</taxon>
        <taxon>Neopterygii</taxon>
        <taxon>Teleostei</taxon>
        <taxon>Neoteleostei</taxon>
        <taxon>Acanthomorphata</taxon>
        <taxon>Eupercaria</taxon>
        <taxon>Perciformes</taxon>
        <taxon>Notothenioidei</taxon>
        <taxon>Channichthyidae</taxon>
        <taxon>Champsocephalus</taxon>
    </lineage>
</organism>
<proteinExistence type="predicted"/>
<evidence type="ECO:0000313" key="3">
    <source>
        <dbReference type="Proteomes" id="UP001335648"/>
    </source>
</evidence>
<gene>
    <name evidence="2" type="ORF">CesoFtcFv8_014297</name>
</gene>
<feature type="region of interest" description="Disordered" evidence="1">
    <location>
        <begin position="72"/>
        <end position="94"/>
    </location>
</feature>
<protein>
    <submittedName>
        <fullName evidence="2">Uncharacterized protein</fullName>
    </submittedName>
</protein>
<name>A0AAN8GWQ5_9TELE</name>
<dbReference type="EMBL" id="JAULUE010002056">
    <property type="protein sequence ID" value="KAK5890814.1"/>
    <property type="molecule type" value="Genomic_DNA"/>
</dbReference>
<evidence type="ECO:0000313" key="2">
    <source>
        <dbReference type="EMBL" id="KAK5890814.1"/>
    </source>
</evidence>
<dbReference type="AlphaFoldDB" id="A0AAN8GWQ5"/>
<comment type="caution">
    <text evidence="2">The sequence shown here is derived from an EMBL/GenBank/DDBJ whole genome shotgun (WGS) entry which is preliminary data.</text>
</comment>
<keyword evidence="3" id="KW-1185">Reference proteome</keyword>
<sequence>MLAACMPLMSTACQLNVKHRHVPVLPADDGWLRLPVVQVYCSGCSPSPQTNLCFSSNLSTSTSPSLFCSVPSSQTSTLSRDPACPFSSAAGWAE</sequence>